<dbReference type="SMART" id="SM01007">
    <property type="entry name" value="Aldolase_II"/>
    <property type="match status" value="1"/>
</dbReference>
<reference evidence="2 3" key="1">
    <citation type="submission" date="2007-05" db="EMBL/GenBank/DDBJ databases">
        <title>Complete sequence of chromosome of Acidiphilium cryptum JF-5.</title>
        <authorList>
            <consortium name="US DOE Joint Genome Institute"/>
            <person name="Copeland A."/>
            <person name="Lucas S."/>
            <person name="Lapidus A."/>
            <person name="Barry K."/>
            <person name="Detter J.C."/>
            <person name="Glavina del Rio T."/>
            <person name="Hammon N."/>
            <person name="Israni S."/>
            <person name="Dalin E."/>
            <person name="Tice H."/>
            <person name="Pitluck S."/>
            <person name="Sims D."/>
            <person name="Brettin T."/>
            <person name="Bruce D."/>
            <person name="Han C."/>
            <person name="Schmutz J."/>
            <person name="Larimer F."/>
            <person name="Land M."/>
            <person name="Hauser L."/>
            <person name="Kyrpides N."/>
            <person name="Kim E."/>
            <person name="Magnuson T."/>
            <person name="Richardson P."/>
        </authorList>
    </citation>
    <scope>NUCLEOTIDE SEQUENCE [LARGE SCALE GENOMIC DNA]</scope>
    <source>
        <strain evidence="2 3">JF-5</strain>
    </source>
</reference>
<dbReference type="KEGG" id="acr:Acry_2575"/>
<dbReference type="Proteomes" id="UP000000245">
    <property type="component" value="Chromosome"/>
</dbReference>
<dbReference type="eggNOG" id="COG3347">
    <property type="taxonomic scope" value="Bacteria"/>
</dbReference>
<evidence type="ECO:0000259" key="1">
    <source>
        <dbReference type="SMART" id="SM01007"/>
    </source>
</evidence>
<proteinExistence type="predicted"/>
<dbReference type="HOGENOM" id="CLU_066010_0_0_5"/>
<dbReference type="EMBL" id="CP000697">
    <property type="protein sequence ID" value="ABQ31766.1"/>
    <property type="molecule type" value="Genomic_DNA"/>
</dbReference>
<dbReference type="STRING" id="349163.Acry_2575"/>
<dbReference type="RefSeq" id="WP_012040151.1">
    <property type="nucleotide sequence ID" value="NC_009484.1"/>
</dbReference>
<protein>
    <recommendedName>
        <fullName evidence="1">Class II aldolase/adducin N-terminal domain-containing protein</fullName>
    </recommendedName>
</protein>
<evidence type="ECO:0000313" key="3">
    <source>
        <dbReference type="Proteomes" id="UP000000245"/>
    </source>
</evidence>
<feature type="domain" description="Class II aldolase/adducin N-terminal" evidence="1">
    <location>
        <begin position="14"/>
        <end position="197"/>
    </location>
</feature>
<name>A5G1N4_ACICJ</name>
<organism evidence="2 3">
    <name type="scientific">Acidiphilium cryptum (strain JF-5)</name>
    <dbReference type="NCBI Taxonomy" id="349163"/>
    <lineage>
        <taxon>Bacteria</taxon>
        <taxon>Pseudomonadati</taxon>
        <taxon>Pseudomonadota</taxon>
        <taxon>Alphaproteobacteria</taxon>
        <taxon>Acetobacterales</taxon>
        <taxon>Acidocellaceae</taxon>
        <taxon>Acidiphilium</taxon>
    </lineage>
</organism>
<dbReference type="AlphaFoldDB" id="A5G1N4"/>
<sequence>MSAAPGRDDPALAELVAASARIGADPLLVQAAGGNTSIKLGGAMWIKASGQWLADAARQDVMVPVDFVALRAAYGEGGDVENAKRFLIGGGVLRPSIETAMHAMMPHRVVLHVHCVATIATAVRADAEARLAGALAGLDWGFVPYVRPGQPLADGVMARPGHAIYVFGNHGLTVGAETVEGAVALIETVRARLAAAARPLAPADDAALARAAAGSGYEAAPPEIATLGADPASLAVARAGSLYPDHVIFLGPGVPERVETGAPLVLVPGAGALLRRDASASARAMARCIADVARLVPAGAALSVLSADEEAALLGWEAEAYRKTLQRPAS</sequence>
<dbReference type="Pfam" id="PF00596">
    <property type="entry name" value="Aldolase_II"/>
    <property type="match status" value="1"/>
</dbReference>
<dbReference type="SUPFAM" id="SSF53639">
    <property type="entry name" value="AraD/HMP-PK domain-like"/>
    <property type="match status" value="1"/>
</dbReference>
<keyword evidence="3" id="KW-1185">Reference proteome</keyword>
<dbReference type="Gene3D" id="3.40.225.10">
    <property type="entry name" value="Class II aldolase/adducin N-terminal domain"/>
    <property type="match status" value="1"/>
</dbReference>
<dbReference type="InterPro" id="IPR001303">
    <property type="entry name" value="Aldolase_II/adducin_N"/>
</dbReference>
<dbReference type="InterPro" id="IPR036409">
    <property type="entry name" value="Aldolase_II/adducin_N_sf"/>
</dbReference>
<accession>A5G1N4</accession>
<gene>
    <name evidence="2" type="ordered locus">Acry_2575</name>
</gene>
<evidence type="ECO:0000313" key="2">
    <source>
        <dbReference type="EMBL" id="ABQ31766.1"/>
    </source>
</evidence>